<dbReference type="Pfam" id="PF03237">
    <property type="entry name" value="Terminase_6N"/>
    <property type="match status" value="1"/>
</dbReference>
<dbReference type="OrthoDB" id="4498710at2"/>
<dbReference type="Proteomes" id="UP000433575">
    <property type="component" value="Unassembled WGS sequence"/>
</dbReference>
<dbReference type="InterPro" id="IPR006437">
    <property type="entry name" value="Phage_terminase_lsu"/>
</dbReference>
<reference evidence="3 4" key="1">
    <citation type="journal article" date="2019" name="Nat. Med.">
        <title>A library of human gut bacterial isolates paired with longitudinal multiomics data enables mechanistic microbiome research.</title>
        <authorList>
            <person name="Poyet M."/>
            <person name="Groussin M."/>
            <person name="Gibbons S.M."/>
            <person name="Avila-Pacheco J."/>
            <person name="Jiang X."/>
            <person name="Kearney S.M."/>
            <person name="Perrotta A.R."/>
            <person name="Berdy B."/>
            <person name="Zhao S."/>
            <person name="Lieberman T.D."/>
            <person name="Swanson P.K."/>
            <person name="Smith M."/>
            <person name="Roesemann S."/>
            <person name="Alexander J.E."/>
            <person name="Rich S.A."/>
            <person name="Livny J."/>
            <person name="Vlamakis H."/>
            <person name="Clish C."/>
            <person name="Bullock K."/>
            <person name="Deik A."/>
            <person name="Scott J."/>
            <person name="Pierce K.A."/>
            <person name="Xavier R.J."/>
            <person name="Alm E.J."/>
        </authorList>
    </citation>
    <scope>NUCLEOTIDE SEQUENCE [LARGE SCALE GENOMIC DNA]</scope>
    <source>
        <strain evidence="1 3">BIOML-A4</strain>
        <strain evidence="2 4">BIOML-A5</strain>
    </source>
</reference>
<evidence type="ECO:0000313" key="2">
    <source>
        <dbReference type="EMBL" id="MSC32940.1"/>
    </source>
</evidence>
<organism evidence="1 3">
    <name type="scientific">Holdemania massiliensis</name>
    <dbReference type="NCBI Taxonomy" id="1468449"/>
    <lineage>
        <taxon>Bacteria</taxon>
        <taxon>Bacillati</taxon>
        <taxon>Bacillota</taxon>
        <taxon>Erysipelotrichia</taxon>
        <taxon>Erysipelotrichales</taxon>
        <taxon>Erysipelotrichaceae</taxon>
        <taxon>Holdemania</taxon>
    </lineage>
</organism>
<comment type="caution">
    <text evidence="1">The sequence shown here is derived from an EMBL/GenBank/DDBJ whole genome shotgun (WGS) entry which is preliminary data.</text>
</comment>
<sequence>MSKRPALFKFSRFSRKQRMVLNWWTKDSPVKHKNGIIAEGAIRSGKTIAMSLSFVIWAMATFSHQNFAMCGKTIASFRRNVLFWLKLMLRSRGYRLKEHRAENYIEVIDHSGNINFFYIFGGKDEGSQDLIQGITLAGVFFDEVALMPESFVNQATGRCSVKGSTFWFNCNPGNPGHWFKQNWIDHVAELNLLYLHFTMDDNLSLAEEIKERYRAMYTGVFFKRYILGLWVAAEGTIYRLFADDPEIFVIDSAPVLQDIAFISIGFDYGGNGSAHAGVCNAVLQGYKEVVTVEELYTKDELTPAQLEDEFLKFVRTCTEKYPGKLVDIRVDSAEQVLRRGFQAKLLENGIYMDVNNARKGPINDRIEFFSALQSLHRYKIMRHCKHLQEAFRDAVWAKERETDDRLDDGSTNIDSLDACEYSLEPYFGDILDLARR</sequence>
<proteinExistence type="predicted"/>
<evidence type="ECO:0000313" key="4">
    <source>
        <dbReference type="Proteomes" id="UP000480929"/>
    </source>
</evidence>
<name>A0A6N7S6E5_9FIRM</name>
<dbReference type="EMBL" id="WKPJ01000009">
    <property type="protein sequence ID" value="MSA89262.1"/>
    <property type="molecule type" value="Genomic_DNA"/>
</dbReference>
<dbReference type="Gene3D" id="3.30.420.280">
    <property type="match status" value="1"/>
</dbReference>
<dbReference type="Gene3D" id="3.40.50.300">
    <property type="entry name" value="P-loop containing nucleotide triphosphate hydrolases"/>
    <property type="match status" value="1"/>
</dbReference>
<dbReference type="AlphaFoldDB" id="A0A6N7S6E5"/>
<dbReference type="NCBIfam" id="TIGR01547">
    <property type="entry name" value="phage_term_2"/>
    <property type="match status" value="1"/>
</dbReference>
<dbReference type="InterPro" id="IPR027417">
    <property type="entry name" value="P-loop_NTPase"/>
</dbReference>
<gene>
    <name evidence="2" type="ORF">GKD88_07385</name>
    <name evidence="1" type="ORF">GKE08_07980</name>
</gene>
<evidence type="ECO:0000313" key="1">
    <source>
        <dbReference type="EMBL" id="MSA89262.1"/>
    </source>
</evidence>
<keyword evidence="4" id="KW-1185">Reference proteome</keyword>
<accession>A0A6N7S6E5</accession>
<dbReference type="Proteomes" id="UP000480929">
    <property type="component" value="Unassembled WGS sequence"/>
</dbReference>
<evidence type="ECO:0000313" key="3">
    <source>
        <dbReference type="Proteomes" id="UP000433575"/>
    </source>
</evidence>
<protein>
    <submittedName>
        <fullName evidence="1">PBSX family phage terminase large subunit</fullName>
    </submittedName>
</protein>
<dbReference type="EMBL" id="WKPI01000010">
    <property type="protein sequence ID" value="MSC32940.1"/>
    <property type="molecule type" value="Genomic_DNA"/>
</dbReference>
<dbReference type="RefSeq" id="WP_154238586.1">
    <property type="nucleotide sequence ID" value="NZ_WKPI01000010.1"/>
</dbReference>